<keyword evidence="5" id="KW-1185">Reference proteome</keyword>
<dbReference type="Pfam" id="PF05065">
    <property type="entry name" value="Phage_capsid"/>
    <property type="match status" value="1"/>
</dbReference>
<keyword evidence="2" id="KW-0946">Virion</keyword>
<gene>
    <name evidence="4" type="primary">4</name>
    <name evidence="4" type="ORF">SEA_GHOBES_4</name>
</gene>
<dbReference type="NCBIfam" id="TIGR01554">
    <property type="entry name" value="major_cap_HK97"/>
    <property type="match status" value="1"/>
</dbReference>
<evidence type="ECO:0000259" key="3">
    <source>
        <dbReference type="Pfam" id="PF05065"/>
    </source>
</evidence>
<dbReference type="GO" id="GO:0044423">
    <property type="term" value="C:virion component"/>
    <property type="evidence" value="ECO:0007669"/>
    <property type="project" value="UniProtKB-KW"/>
</dbReference>
<feature type="domain" description="Phage capsid-like C-terminal" evidence="3">
    <location>
        <begin position="151"/>
        <end position="420"/>
    </location>
</feature>
<accession>A0A1B3B052</accession>
<dbReference type="Gene3D" id="3.30.2400.10">
    <property type="entry name" value="Major capsid protein gp5"/>
    <property type="match status" value="1"/>
</dbReference>
<dbReference type="InterPro" id="IPR054612">
    <property type="entry name" value="Phage_capsid-like_C"/>
</dbReference>
<dbReference type="SUPFAM" id="SSF56563">
    <property type="entry name" value="Major capsid protein gp5"/>
    <property type="match status" value="1"/>
</dbReference>
<dbReference type="GeneID" id="29063290"/>
<dbReference type="InterPro" id="IPR024455">
    <property type="entry name" value="Phage_capsid"/>
</dbReference>
<evidence type="ECO:0000256" key="2">
    <source>
        <dbReference type="ARBA" id="ARBA00022844"/>
    </source>
</evidence>
<evidence type="ECO:0000313" key="5">
    <source>
        <dbReference type="Proteomes" id="UP000203019"/>
    </source>
</evidence>
<dbReference type="RefSeq" id="YP_009281107.1">
    <property type="nucleotide sequence ID" value="NC_031028.1"/>
</dbReference>
<dbReference type="Proteomes" id="UP000203019">
    <property type="component" value="Segment"/>
</dbReference>
<dbReference type="KEGG" id="vg:29063290"/>
<proteinExistence type="predicted"/>
<name>A0A1B3B052_9CAUD</name>
<evidence type="ECO:0000256" key="1">
    <source>
        <dbReference type="ARBA" id="ARBA00004328"/>
    </source>
</evidence>
<organism evidence="4 5">
    <name type="scientific">Gordonia phage Ghobes</name>
    <dbReference type="NCBI Taxonomy" id="1887647"/>
    <lineage>
        <taxon>Viruses</taxon>
        <taxon>Duplodnaviria</taxon>
        <taxon>Heunggongvirae</taxon>
        <taxon>Uroviricota</taxon>
        <taxon>Caudoviricetes</taxon>
        <taxon>Ghobesvirus</taxon>
        <taxon>Ghobesvirus ghobes</taxon>
    </lineage>
</organism>
<comment type="subcellular location">
    <subcellularLocation>
        <location evidence="1">Virion</location>
    </subcellularLocation>
</comment>
<dbReference type="Gene3D" id="3.30.2320.10">
    <property type="entry name" value="hypothetical protein PF0899 domain"/>
    <property type="match status" value="1"/>
</dbReference>
<dbReference type="EMBL" id="KX557278">
    <property type="protein sequence ID" value="AOE44358.1"/>
    <property type="molecule type" value="Genomic_DNA"/>
</dbReference>
<evidence type="ECO:0000313" key="4">
    <source>
        <dbReference type="EMBL" id="AOE44358.1"/>
    </source>
</evidence>
<reference evidence="5" key="1">
    <citation type="submission" date="2016-07" db="EMBL/GenBank/DDBJ databases">
        <authorList>
            <person name="Florea S."/>
            <person name="Webb J.S."/>
            <person name="Jaromczyk J."/>
            <person name="Schardl C.L."/>
        </authorList>
    </citation>
    <scope>NUCLEOTIDE SEQUENCE [LARGE SCALE GENOMIC DNA]</scope>
</reference>
<protein>
    <submittedName>
        <fullName evidence="4">Major capsid protein</fullName>
    </submittedName>
</protein>
<dbReference type="OrthoDB" id="4097at10239"/>
<sequence length="429" mass="46039">MDKLLQERAGLIRSAKSLIDQRQKEGVDLTDGDRGQLKEWSEQLDSVESRIEAAKADSGLLNRFKGAKVEEPETPGEGQKSQEVGASSLGEHVVKSLSPHFSELKASPGLSFYAPEFDHDPEGVKAPTTQTVGAWGADGTPLLTQYDRTIVRRTLRDRPFLADLLGVGRIGNGTNAISYLLENPAVEGGFGNVAEGGAKPQISFGLPTWATDAARKIAGHIKFSDEFLEDLAFLKTEVDERLLNLLAMREEAQLLNGDGTGQNLLGLLNRSGVQVENSANSADDPDAVFRAITKVSTATELSADGIVIHPLDYQKFRLTKDGNGQYFGGGFFEGQYGNGGGLAAQPPLWGLRTIVTPNVAVGKPLVGAFRQATTLYRKGGVRVDATNSHVDDFTNNLVTVRVEERVALAVRQPAGLVKVTLSTYTPPAG</sequence>